<dbReference type="InterPro" id="IPR051735">
    <property type="entry name" value="CFEM_domain"/>
</dbReference>
<keyword evidence="19" id="KW-1185">Reference proteome</keyword>
<keyword evidence="6 15" id="KW-0349">Heme</keyword>
<feature type="binding site" description="axial binding residue" evidence="15">
    <location>
        <position position="44"/>
    </location>
    <ligand>
        <name>heme</name>
        <dbReference type="ChEBI" id="CHEBI:30413"/>
    </ligand>
    <ligandPart>
        <name>Fe</name>
        <dbReference type="ChEBI" id="CHEBI:18248"/>
    </ligandPart>
</feature>
<keyword evidence="9 16" id="KW-0732">Signal</keyword>
<dbReference type="GO" id="GO:0046872">
    <property type="term" value="F:metal ion binding"/>
    <property type="evidence" value="ECO:0007669"/>
    <property type="project" value="UniProtKB-UniRule"/>
</dbReference>
<evidence type="ECO:0000256" key="11">
    <source>
        <dbReference type="ARBA" id="ARBA00023136"/>
    </source>
</evidence>
<feature type="disulfide bond" evidence="15">
    <location>
        <begin position="40"/>
        <end position="47"/>
    </location>
</feature>
<reference evidence="18" key="1">
    <citation type="journal article" date="2023" name="Mol. Phylogenet. Evol.">
        <title>Genome-scale phylogeny and comparative genomics of the fungal order Sordariales.</title>
        <authorList>
            <person name="Hensen N."/>
            <person name="Bonometti L."/>
            <person name="Westerberg I."/>
            <person name="Brannstrom I.O."/>
            <person name="Guillou S."/>
            <person name="Cros-Aarteil S."/>
            <person name="Calhoun S."/>
            <person name="Haridas S."/>
            <person name="Kuo A."/>
            <person name="Mondo S."/>
            <person name="Pangilinan J."/>
            <person name="Riley R."/>
            <person name="LaButti K."/>
            <person name="Andreopoulos B."/>
            <person name="Lipzen A."/>
            <person name="Chen C."/>
            <person name="Yan M."/>
            <person name="Daum C."/>
            <person name="Ng V."/>
            <person name="Clum A."/>
            <person name="Steindorff A."/>
            <person name="Ohm R.A."/>
            <person name="Martin F."/>
            <person name="Silar P."/>
            <person name="Natvig D.O."/>
            <person name="Lalanne C."/>
            <person name="Gautier V."/>
            <person name="Ament-Velasquez S.L."/>
            <person name="Kruys A."/>
            <person name="Hutchinson M.I."/>
            <person name="Powell A.J."/>
            <person name="Barry K."/>
            <person name="Miller A.N."/>
            <person name="Grigoriev I.V."/>
            <person name="Debuchy R."/>
            <person name="Gladieux P."/>
            <person name="Hiltunen Thoren M."/>
            <person name="Johannesson H."/>
        </authorList>
    </citation>
    <scope>NUCLEOTIDE SEQUENCE</scope>
    <source>
        <strain evidence="18">CBS 892.96</strain>
    </source>
</reference>
<keyword evidence="7" id="KW-0336">GPI-anchor</keyword>
<evidence type="ECO:0000256" key="4">
    <source>
        <dbReference type="ARBA" id="ARBA00022475"/>
    </source>
</evidence>
<dbReference type="PROSITE" id="PS52012">
    <property type="entry name" value="CFEM"/>
    <property type="match status" value="1"/>
</dbReference>
<proteinExistence type="inferred from homology"/>
<evidence type="ECO:0000256" key="13">
    <source>
        <dbReference type="ARBA" id="ARBA00023180"/>
    </source>
</evidence>
<evidence type="ECO:0000313" key="18">
    <source>
        <dbReference type="EMBL" id="KAK4181366.1"/>
    </source>
</evidence>
<dbReference type="Pfam" id="PF05730">
    <property type="entry name" value="CFEM"/>
    <property type="match status" value="1"/>
</dbReference>
<keyword evidence="10 15" id="KW-0408">Iron</keyword>
<comment type="caution">
    <text evidence="18">The sequence shown here is derived from an EMBL/GenBank/DDBJ whole genome shotgun (WGS) entry which is preliminary data.</text>
</comment>
<evidence type="ECO:0000256" key="14">
    <source>
        <dbReference type="ARBA" id="ARBA00023288"/>
    </source>
</evidence>
<keyword evidence="8 15" id="KW-0479">Metal-binding</keyword>
<comment type="subcellular location">
    <subcellularLocation>
        <location evidence="1">Cell membrane</location>
        <topology evidence="1">Lipid-anchor</topology>
        <topology evidence="1">GPI-anchor</topology>
    </subcellularLocation>
    <subcellularLocation>
        <location evidence="2">Secreted</location>
    </subcellularLocation>
</comment>
<evidence type="ECO:0000256" key="6">
    <source>
        <dbReference type="ARBA" id="ARBA00022617"/>
    </source>
</evidence>
<evidence type="ECO:0000256" key="8">
    <source>
        <dbReference type="ARBA" id="ARBA00022723"/>
    </source>
</evidence>
<evidence type="ECO:0000313" key="19">
    <source>
        <dbReference type="Proteomes" id="UP001302321"/>
    </source>
</evidence>
<keyword evidence="12 15" id="KW-1015">Disulfide bond</keyword>
<keyword evidence="4" id="KW-1003">Cell membrane</keyword>
<evidence type="ECO:0000256" key="2">
    <source>
        <dbReference type="ARBA" id="ARBA00004613"/>
    </source>
</evidence>
<evidence type="ECO:0000256" key="15">
    <source>
        <dbReference type="PROSITE-ProRule" id="PRU01356"/>
    </source>
</evidence>
<keyword evidence="13" id="KW-0325">Glycoprotein</keyword>
<gene>
    <name evidence="18" type="ORF">QBC36DRAFT_285685</name>
</gene>
<evidence type="ECO:0000256" key="9">
    <source>
        <dbReference type="ARBA" id="ARBA00022729"/>
    </source>
</evidence>
<dbReference type="InterPro" id="IPR008427">
    <property type="entry name" value="Extracellular_membr_CFEM_dom"/>
</dbReference>
<dbReference type="EMBL" id="MU866087">
    <property type="protein sequence ID" value="KAK4181366.1"/>
    <property type="molecule type" value="Genomic_DNA"/>
</dbReference>
<evidence type="ECO:0000256" key="10">
    <source>
        <dbReference type="ARBA" id="ARBA00023004"/>
    </source>
</evidence>
<evidence type="ECO:0000256" key="16">
    <source>
        <dbReference type="SAM" id="SignalP"/>
    </source>
</evidence>
<feature type="domain" description="CFEM" evidence="17">
    <location>
        <begin position="1"/>
        <end position="112"/>
    </location>
</feature>
<keyword evidence="14" id="KW-0449">Lipoprotein</keyword>
<reference evidence="18" key="2">
    <citation type="submission" date="2023-05" db="EMBL/GenBank/DDBJ databases">
        <authorList>
            <consortium name="Lawrence Berkeley National Laboratory"/>
            <person name="Steindorff A."/>
            <person name="Hensen N."/>
            <person name="Bonometti L."/>
            <person name="Westerberg I."/>
            <person name="Brannstrom I.O."/>
            <person name="Guillou S."/>
            <person name="Cros-Aarteil S."/>
            <person name="Calhoun S."/>
            <person name="Haridas S."/>
            <person name="Kuo A."/>
            <person name="Mondo S."/>
            <person name="Pangilinan J."/>
            <person name="Riley R."/>
            <person name="Labutti K."/>
            <person name="Andreopoulos B."/>
            <person name="Lipzen A."/>
            <person name="Chen C."/>
            <person name="Yanf M."/>
            <person name="Daum C."/>
            <person name="Ng V."/>
            <person name="Clum A."/>
            <person name="Ohm R."/>
            <person name="Martin F."/>
            <person name="Silar P."/>
            <person name="Natvig D."/>
            <person name="Lalanne C."/>
            <person name="Gautier V."/>
            <person name="Ament-Velasquez S.L."/>
            <person name="Kruys A."/>
            <person name="Hutchinson M.I."/>
            <person name="Powell A.J."/>
            <person name="Barry K."/>
            <person name="Miller A.N."/>
            <person name="Grigoriev I.V."/>
            <person name="Debuchy R."/>
            <person name="Gladieux P."/>
            <person name="Thoren M.H."/>
            <person name="Johannesson H."/>
        </authorList>
    </citation>
    <scope>NUCLEOTIDE SEQUENCE</scope>
    <source>
        <strain evidence="18">CBS 892.96</strain>
    </source>
</reference>
<evidence type="ECO:0000256" key="12">
    <source>
        <dbReference type="ARBA" id="ARBA00023157"/>
    </source>
</evidence>
<keyword evidence="5" id="KW-0964">Secreted</keyword>
<dbReference type="Proteomes" id="UP001302321">
    <property type="component" value="Unassembled WGS sequence"/>
</dbReference>
<dbReference type="GO" id="GO:0005576">
    <property type="term" value="C:extracellular region"/>
    <property type="evidence" value="ECO:0007669"/>
    <property type="project" value="UniProtKB-SubCell"/>
</dbReference>
<evidence type="ECO:0000256" key="1">
    <source>
        <dbReference type="ARBA" id="ARBA00004609"/>
    </source>
</evidence>
<evidence type="ECO:0000256" key="3">
    <source>
        <dbReference type="ARBA" id="ARBA00010031"/>
    </source>
</evidence>
<comment type="similarity">
    <text evidence="3">Belongs to the RBT5 family.</text>
</comment>
<dbReference type="PANTHER" id="PTHR37928:SF2">
    <property type="entry name" value="GPI ANCHORED CFEM DOMAIN PROTEIN (AFU_ORTHOLOGUE AFUA_6G10580)"/>
    <property type="match status" value="1"/>
</dbReference>
<keyword evidence="11" id="KW-0472">Membrane</keyword>
<name>A0AAN6WHJ5_9PEZI</name>
<organism evidence="18 19">
    <name type="scientific">Triangularia setosa</name>
    <dbReference type="NCBI Taxonomy" id="2587417"/>
    <lineage>
        <taxon>Eukaryota</taxon>
        <taxon>Fungi</taxon>
        <taxon>Dikarya</taxon>
        <taxon>Ascomycota</taxon>
        <taxon>Pezizomycotina</taxon>
        <taxon>Sordariomycetes</taxon>
        <taxon>Sordariomycetidae</taxon>
        <taxon>Sordariales</taxon>
        <taxon>Podosporaceae</taxon>
        <taxon>Triangularia</taxon>
    </lineage>
</organism>
<evidence type="ECO:0000259" key="17">
    <source>
        <dbReference type="PROSITE" id="PS52012"/>
    </source>
</evidence>
<feature type="signal peptide" evidence="16">
    <location>
        <begin position="1"/>
        <end position="17"/>
    </location>
</feature>
<feature type="chain" id="PRO_5042911138" description="CFEM domain-containing protein" evidence="16">
    <location>
        <begin position="18"/>
        <end position="154"/>
    </location>
</feature>
<evidence type="ECO:0000256" key="7">
    <source>
        <dbReference type="ARBA" id="ARBA00022622"/>
    </source>
</evidence>
<dbReference type="GO" id="GO:0098552">
    <property type="term" value="C:side of membrane"/>
    <property type="evidence" value="ECO:0007669"/>
    <property type="project" value="UniProtKB-KW"/>
</dbReference>
<dbReference type="PANTHER" id="PTHR37928">
    <property type="entry name" value="CFEM DOMAIN PROTEIN (AFU_ORTHOLOGUE AFUA_6G14090)"/>
    <property type="match status" value="1"/>
</dbReference>
<dbReference type="GO" id="GO:0005886">
    <property type="term" value="C:plasma membrane"/>
    <property type="evidence" value="ECO:0007669"/>
    <property type="project" value="UniProtKB-SubCell"/>
</dbReference>
<protein>
    <recommendedName>
        <fullName evidence="17">CFEM domain-containing protein</fullName>
    </recommendedName>
</protein>
<accession>A0AAN6WHJ5</accession>
<comment type="caution">
    <text evidence="15">Lacks conserved residue(s) required for the propagation of feature annotation.</text>
</comment>
<sequence length="154" mass="14300">MKLFAILTALFTTLAVAQNLDGQPACATSCIISAISAAGCGADDIGCQCGPSAGPIAASAGPCLLQACPISELITAESAGKAKCESYSATAAAGGAAPTRQDNAATTTGTGATAANTATSTSTAGAAAVMTAGPVLVGAAAAAAAGVMGMLGAM</sequence>
<dbReference type="AlphaFoldDB" id="A0AAN6WHJ5"/>
<evidence type="ECO:0000256" key="5">
    <source>
        <dbReference type="ARBA" id="ARBA00022525"/>
    </source>
</evidence>